<dbReference type="InParanoid" id="C3YW51"/>
<organism>
    <name type="scientific">Branchiostoma floridae</name>
    <name type="common">Florida lancelet</name>
    <name type="synonym">Amphioxus</name>
    <dbReference type="NCBI Taxonomy" id="7739"/>
    <lineage>
        <taxon>Eukaryota</taxon>
        <taxon>Metazoa</taxon>
        <taxon>Chordata</taxon>
        <taxon>Cephalochordata</taxon>
        <taxon>Leptocardii</taxon>
        <taxon>Amphioxiformes</taxon>
        <taxon>Branchiostomatidae</taxon>
        <taxon>Branchiostoma</taxon>
    </lineage>
</organism>
<accession>C3YW51</accession>
<gene>
    <name evidence="3" type="ORF">BRAFLDRAFT_81003</name>
</gene>
<dbReference type="Pfam" id="PF24536">
    <property type="entry name" value="NXPE4_C"/>
    <property type="match status" value="1"/>
</dbReference>
<evidence type="ECO:0000313" key="3">
    <source>
        <dbReference type="EMBL" id="EEN55505.1"/>
    </source>
</evidence>
<feature type="compositionally biased region" description="Low complexity" evidence="1">
    <location>
        <begin position="21"/>
        <end position="35"/>
    </location>
</feature>
<dbReference type="PANTHER" id="PTHR16165:SF5">
    <property type="entry name" value="NXPE FAMILY MEMBER 3"/>
    <property type="match status" value="1"/>
</dbReference>
<name>C3YW51_BRAFL</name>
<sequence>MRPKDGAVLGSLSEGSEGAFSSSVSETDSDSDSSVLDWSQDSVFFREPALRRSRGVFEEEDKDPGPAPAADCGCSAMKISVTTEEPRIFGSNMYEQFSQADERLGPRMAIDKSHNFHMYWRFHSFPIHGSHGVVVRDVKSIETIETYVSRLKAIRAAIRRLHERHPGSKVVLKSVNTREHKNLSMLLQTSNWYAHELNNILREVFSGEENVKVFMVETNQ</sequence>
<feature type="domain" description="NXPE C-terminal" evidence="2">
    <location>
        <begin position="143"/>
        <end position="211"/>
    </location>
</feature>
<reference evidence="3" key="1">
    <citation type="journal article" date="2008" name="Nature">
        <title>The amphioxus genome and the evolution of the chordate karyotype.</title>
        <authorList>
            <consortium name="US DOE Joint Genome Institute (JGI-PGF)"/>
            <person name="Putnam N.H."/>
            <person name="Butts T."/>
            <person name="Ferrier D.E.K."/>
            <person name="Furlong R.F."/>
            <person name="Hellsten U."/>
            <person name="Kawashima T."/>
            <person name="Robinson-Rechavi M."/>
            <person name="Shoguchi E."/>
            <person name="Terry A."/>
            <person name="Yu J.-K."/>
            <person name="Benito-Gutierrez E.L."/>
            <person name="Dubchak I."/>
            <person name="Garcia-Fernandez J."/>
            <person name="Gibson-Brown J.J."/>
            <person name="Grigoriev I.V."/>
            <person name="Horton A.C."/>
            <person name="de Jong P.J."/>
            <person name="Jurka J."/>
            <person name="Kapitonov V.V."/>
            <person name="Kohara Y."/>
            <person name="Kuroki Y."/>
            <person name="Lindquist E."/>
            <person name="Lucas S."/>
            <person name="Osoegawa K."/>
            <person name="Pennacchio L.A."/>
            <person name="Salamov A.A."/>
            <person name="Satou Y."/>
            <person name="Sauka-Spengler T."/>
            <person name="Schmutz J."/>
            <person name="Shin-I T."/>
            <person name="Toyoda A."/>
            <person name="Bronner-Fraser M."/>
            <person name="Fujiyama A."/>
            <person name="Holland L.Z."/>
            <person name="Holland P.W.H."/>
            <person name="Satoh N."/>
            <person name="Rokhsar D.S."/>
        </authorList>
    </citation>
    <scope>NUCLEOTIDE SEQUENCE [LARGE SCALE GENOMIC DNA]</scope>
    <source>
        <strain evidence="3">S238N-H82</strain>
        <tissue evidence="3">Testes</tissue>
    </source>
</reference>
<evidence type="ECO:0000259" key="2">
    <source>
        <dbReference type="Pfam" id="PF24536"/>
    </source>
</evidence>
<dbReference type="InterPro" id="IPR057106">
    <property type="entry name" value="NXPE4_C"/>
</dbReference>
<dbReference type="AlphaFoldDB" id="C3YW51"/>
<feature type="region of interest" description="Disordered" evidence="1">
    <location>
        <begin position="1"/>
        <end position="35"/>
    </location>
</feature>
<dbReference type="EMBL" id="GG666559">
    <property type="protein sequence ID" value="EEN55505.1"/>
    <property type="molecule type" value="Genomic_DNA"/>
</dbReference>
<evidence type="ECO:0000256" key="1">
    <source>
        <dbReference type="SAM" id="MobiDB-lite"/>
    </source>
</evidence>
<dbReference type="STRING" id="7739.C3YW51"/>
<dbReference type="PANTHER" id="PTHR16165">
    <property type="entry name" value="NXPE FAMILY MEMBER"/>
    <property type="match status" value="1"/>
</dbReference>
<proteinExistence type="predicted"/>
<protein>
    <recommendedName>
        <fullName evidence="2">NXPE C-terminal domain-containing protein</fullName>
    </recommendedName>
</protein>